<dbReference type="Proteomes" id="UP000289437">
    <property type="component" value="Unassembled WGS sequence"/>
</dbReference>
<reference evidence="1 2" key="1">
    <citation type="submission" date="2018-11" db="EMBL/GenBank/DDBJ databases">
        <authorList>
            <person name="Mardanov A.V."/>
            <person name="Ravin N.V."/>
            <person name="Dedysh S.N."/>
        </authorList>
    </citation>
    <scope>NUCLEOTIDE SEQUENCE [LARGE SCALE GENOMIC DNA]</scope>
    <source>
        <strain evidence="1 2">AF10</strain>
    </source>
</reference>
<protein>
    <submittedName>
        <fullName evidence="1">Uncharacterized protein</fullName>
    </submittedName>
</protein>
<comment type="caution">
    <text evidence="1">The sequence shown here is derived from an EMBL/GenBank/DDBJ whole genome shotgun (WGS) entry which is preliminary data.</text>
</comment>
<proteinExistence type="predicted"/>
<sequence length="165" mass="18143">MIDGIGKSATDFAADTILLFVDGQVTCEGDEEAVFACLRRVMERDILDVKRLKTVRTVSKVEPISGSASKDGTLLVGLDDFASKDDVGGTVEDSIYKQHLYQLLEKDEPELFELVFAVCDMNALTPKEIAEAIGTTPSDVQNRKKRLRTFVAKNTLLRTTLKASV</sequence>
<dbReference type="EMBL" id="RDSM01000006">
    <property type="protein sequence ID" value="RXH53946.1"/>
    <property type="molecule type" value="Genomic_DNA"/>
</dbReference>
<keyword evidence="2" id="KW-1185">Reference proteome</keyword>
<gene>
    <name evidence="1" type="ORF">GRAN_4915</name>
</gene>
<dbReference type="AlphaFoldDB" id="A0A4Q0SY59"/>
<accession>A0A4Q0SY59</accession>
<name>A0A4Q0SY59_9BACT</name>
<evidence type="ECO:0000313" key="1">
    <source>
        <dbReference type="EMBL" id="RXH53946.1"/>
    </source>
</evidence>
<reference evidence="2" key="2">
    <citation type="submission" date="2019-02" db="EMBL/GenBank/DDBJ databases">
        <title>Granulicella sibirica sp. nov., a psychrotolerant acidobacterium isolated from an organic soil layer in forested tundra, West Siberia.</title>
        <authorList>
            <person name="Oshkin I.Y."/>
            <person name="Kulichevskaya I.S."/>
            <person name="Rijpstra W.I.C."/>
            <person name="Sinninghe Damste J.S."/>
            <person name="Rakitin A.L."/>
            <person name="Ravin N.V."/>
            <person name="Dedysh S.N."/>
        </authorList>
    </citation>
    <scope>NUCLEOTIDE SEQUENCE [LARGE SCALE GENOMIC DNA]</scope>
    <source>
        <strain evidence="2">AF10</strain>
    </source>
</reference>
<organism evidence="1 2">
    <name type="scientific">Granulicella sibirica</name>
    <dbReference type="NCBI Taxonomy" id="2479048"/>
    <lineage>
        <taxon>Bacteria</taxon>
        <taxon>Pseudomonadati</taxon>
        <taxon>Acidobacteriota</taxon>
        <taxon>Terriglobia</taxon>
        <taxon>Terriglobales</taxon>
        <taxon>Acidobacteriaceae</taxon>
        <taxon>Granulicella</taxon>
    </lineage>
</organism>
<evidence type="ECO:0000313" key="2">
    <source>
        <dbReference type="Proteomes" id="UP000289437"/>
    </source>
</evidence>